<dbReference type="InterPro" id="IPR001503">
    <property type="entry name" value="Glyco_trans_10"/>
</dbReference>
<comment type="similarity">
    <text evidence="1">Belongs to the glycosyltransferase 10 family.</text>
</comment>
<dbReference type="PANTHER" id="PTHR11929">
    <property type="entry name" value="ALPHA- 1,3 -FUCOSYLTRANSFERASE"/>
    <property type="match status" value="1"/>
</dbReference>
<name>A0A7J5IKP1_BACUN</name>
<dbReference type="Pfam" id="PF00852">
    <property type="entry name" value="Glyco_transf_10"/>
    <property type="match status" value="1"/>
</dbReference>
<feature type="domain" description="Fucosyltransferase C-terminal" evidence="4">
    <location>
        <begin position="163"/>
        <end position="297"/>
    </location>
</feature>
<dbReference type="SUPFAM" id="SSF53756">
    <property type="entry name" value="UDP-Glycosyltransferase/glycogen phosphorylase"/>
    <property type="match status" value="1"/>
</dbReference>
<evidence type="ECO:0000313" key="6">
    <source>
        <dbReference type="Proteomes" id="UP000487989"/>
    </source>
</evidence>
<dbReference type="Proteomes" id="UP000487989">
    <property type="component" value="Unassembled WGS sequence"/>
</dbReference>
<dbReference type="InterPro" id="IPR038577">
    <property type="entry name" value="GT10-like_C_sf"/>
</dbReference>
<proteinExistence type="inferred from homology"/>
<reference evidence="5 6" key="1">
    <citation type="journal article" date="2019" name="Nat. Med.">
        <title>A library of human gut bacterial isolates paired with longitudinal multiomics data enables mechanistic microbiome research.</title>
        <authorList>
            <person name="Poyet M."/>
            <person name="Groussin M."/>
            <person name="Gibbons S.M."/>
            <person name="Avila-Pacheco J."/>
            <person name="Jiang X."/>
            <person name="Kearney S.M."/>
            <person name="Perrotta A.R."/>
            <person name="Berdy B."/>
            <person name="Zhao S."/>
            <person name="Lieberman T.D."/>
            <person name="Swanson P.K."/>
            <person name="Smith M."/>
            <person name="Roesemann S."/>
            <person name="Alexander J.E."/>
            <person name="Rich S.A."/>
            <person name="Livny J."/>
            <person name="Vlamakis H."/>
            <person name="Clish C."/>
            <person name="Bullock K."/>
            <person name="Deik A."/>
            <person name="Scott J."/>
            <person name="Pierce K.A."/>
            <person name="Xavier R.J."/>
            <person name="Alm E.J."/>
        </authorList>
    </citation>
    <scope>NUCLEOTIDE SEQUENCE [LARGE SCALE GENOMIC DNA]</scope>
    <source>
        <strain evidence="5 6">BIOML-A3</strain>
    </source>
</reference>
<evidence type="ECO:0000256" key="1">
    <source>
        <dbReference type="ARBA" id="ARBA00008919"/>
    </source>
</evidence>
<evidence type="ECO:0000256" key="2">
    <source>
        <dbReference type="ARBA" id="ARBA00022676"/>
    </source>
</evidence>
<dbReference type="EMBL" id="WCTJ01000018">
    <property type="protein sequence ID" value="KAB4252635.1"/>
    <property type="molecule type" value="Genomic_DNA"/>
</dbReference>
<evidence type="ECO:0000259" key="4">
    <source>
        <dbReference type="Pfam" id="PF00852"/>
    </source>
</evidence>
<dbReference type="Gene3D" id="3.40.50.11660">
    <property type="entry name" value="Glycosyl transferase family 10, C-terminal domain"/>
    <property type="match status" value="1"/>
</dbReference>
<dbReference type="RefSeq" id="WP_151881699.1">
    <property type="nucleotide sequence ID" value="NZ_WCTH01000029.1"/>
</dbReference>
<comment type="caution">
    <text evidence="5">The sequence shown here is derived from an EMBL/GenBank/DDBJ whole genome shotgun (WGS) entry which is preliminary data.</text>
</comment>
<sequence>MMIIEKIHNKYIYWKHKLEERKNLNAFCKGHQVKLYNWSRPFPQDLWLINFIEQRGLLKDKPKRKIGLYSIFAPYWLHHFDGCNTRIFVERENLHKPSMQRWLHRFLDDDSIQLSLGFDRLNHPHYMRLPFWVMWSVFSPTATYDEIKKQVQLMNSLENHSYKDRKFCTFVCSHDDIGRKKMHDQLSAIGQVDCPGKLFHNNDDLKEMYNDDKLELLKHYRFNLTPENSNYKNYVTEKLFEAISSGTVPIYHGSDNQPEFDVLNQDAIIFVEMGKENTKAIKLISDLNANEKKYMDFACQPRFVQGAEDVIWGYYVDLEKKLKEIIADF</sequence>
<accession>A0A7J5IKP1</accession>
<gene>
    <name evidence="5" type="ORF">GAP48_12180</name>
</gene>
<dbReference type="InterPro" id="IPR055270">
    <property type="entry name" value="Glyco_tran_10_C"/>
</dbReference>
<evidence type="ECO:0000256" key="3">
    <source>
        <dbReference type="ARBA" id="ARBA00022679"/>
    </source>
</evidence>
<dbReference type="GO" id="GO:0016020">
    <property type="term" value="C:membrane"/>
    <property type="evidence" value="ECO:0007669"/>
    <property type="project" value="InterPro"/>
</dbReference>
<dbReference type="GO" id="GO:0046920">
    <property type="term" value="F:alpha-(1-&gt;3)-fucosyltransferase activity"/>
    <property type="evidence" value="ECO:0007669"/>
    <property type="project" value="TreeGrafter"/>
</dbReference>
<evidence type="ECO:0000313" key="5">
    <source>
        <dbReference type="EMBL" id="KAB4252635.1"/>
    </source>
</evidence>
<dbReference type="AlphaFoldDB" id="A0A7J5IKP1"/>
<protein>
    <recommendedName>
        <fullName evidence="4">Fucosyltransferase C-terminal domain-containing protein</fullName>
    </recommendedName>
</protein>
<keyword evidence="2" id="KW-0328">Glycosyltransferase</keyword>
<keyword evidence="3" id="KW-0808">Transferase</keyword>
<organism evidence="5 6">
    <name type="scientific">Bacteroides uniformis</name>
    <dbReference type="NCBI Taxonomy" id="820"/>
    <lineage>
        <taxon>Bacteria</taxon>
        <taxon>Pseudomonadati</taxon>
        <taxon>Bacteroidota</taxon>
        <taxon>Bacteroidia</taxon>
        <taxon>Bacteroidales</taxon>
        <taxon>Bacteroidaceae</taxon>
        <taxon>Bacteroides</taxon>
    </lineage>
</organism>
<dbReference type="PANTHER" id="PTHR11929:SF194">
    <property type="entry name" value="ALPHA-(1,3)-FUCOSYLTRANSFERASE 10"/>
    <property type="match status" value="1"/>
</dbReference>